<dbReference type="InterPro" id="IPR047215">
    <property type="entry name" value="Galactose_mutarotase-like"/>
</dbReference>
<dbReference type="PANTHER" id="PTHR10091">
    <property type="entry name" value="ALDOSE-1-EPIMERASE"/>
    <property type="match status" value="1"/>
</dbReference>
<keyword evidence="2 4" id="KW-0413">Isomerase</keyword>
<accession>A0ABT6NEW2</accession>
<proteinExistence type="inferred from homology"/>
<dbReference type="GO" id="GO:0016853">
    <property type="term" value="F:isomerase activity"/>
    <property type="evidence" value="ECO:0007669"/>
    <property type="project" value="UniProtKB-KW"/>
</dbReference>
<evidence type="ECO:0000313" key="4">
    <source>
        <dbReference type="EMBL" id="MDH8678966.1"/>
    </source>
</evidence>
<sequence>MRVEINKHEELSVLLEKRVDCISLFNNQGMSMKLLTHGCLMLELNVPDQSGFSENVLMTYDELTKFVDNPIYLNTTIGLNAGRLKGGEVTIDGKVYKSDVNEGVCNLHGGKDGLHQKTWQYAGEVLGSDWCSVSLKYFHEHLSDGFPGNIEIEAVFKLTDDNQLTVQYFARSDRDCHINLTSHYYFNLSGNEKNKIDEHLLFVNTQYYKELDQNGLPLEPKIQTKNSALDFAQFAPIENSYRNKIKGIDHPFSLEDPVDHTKPGIIYRDPVSKRSLSIQSNQPSVVIYTNNIAYKNHLGICFEMQQFSNQLNLVEAGIEYVHETIYQFNAK</sequence>
<dbReference type="Proteomes" id="UP001158045">
    <property type="component" value="Unassembled WGS sequence"/>
</dbReference>
<comment type="similarity">
    <text evidence="1">Belongs to the aldose epimerase family.</text>
</comment>
<evidence type="ECO:0000256" key="1">
    <source>
        <dbReference type="ARBA" id="ARBA00006206"/>
    </source>
</evidence>
<dbReference type="EC" id="5.1.3.-" evidence="4"/>
<evidence type="ECO:0000256" key="2">
    <source>
        <dbReference type="ARBA" id="ARBA00023235"/>
    </source>
</evidence>
<dbReference type="Gene3D" id="2.70.98.10">
    <property type="match status" value="1"/>
</dbReference>
<evidence type="ECO:0000256" key="3">
    <source>
        <dbReference type="ARBA" id="ARBA00023277"/>
    </source>
</evidence>
<dbReference type="RefSeq" id="WP_281094861.1">
    <property type="nucleotide sequence ID" value="NZ_JARYZI010000008.1"/>
</dbReference>
<name>A0ABT6NEW2_9FIRM</name>
<dbReference type="EMBL" id="JARYZI010000008">
    <property type="protein sequence ID" value="MDH8678966.1"/>
    <property type="molecule type" value="Genomic_DNA"/>
</dbReference>
<dbReference type="CDD" id="cd09019">
    <property type="entry name" value="galactose_mutarotase_like"/>
    <property type="match status" value="1"/>
</dbReference>
<reference evidence="4 5" key="1">
    <citation type="submission" date="2023-04" db="EMBL/GenBank/DDBJ databases">
        <title>Fusibacter bizertensis strain WBS, isolated from littoral bottom sediments of the Arctic seas - biochemical and genomic analysis.</title>
        <authorList>
            <person name="Brioukhanov A.L."/>
        </authorList>
    </citation>
    <scope>NUCLEOTIDE SEQUENCE [LARGE SCALE GENOMIC DNA]</scope>
    <source>
        <strain evidence="4 5">WBS</strain>
    </source>
</reference>
<comment type="caution">
    <text evidence="4">The sequence shown here is derived from an EMBL/GenBank/DDBJ whole genome shotgun (WGS) entry which is preliminary data.</text>
</comment>
<dbReference type="PANTHER" id="PTHR10091:SF0">
    <property type="entry name" value="GALACTOSE MUTAROTASE"/>
    <property type="match status" value="1"/>
</dbReference>
<organism evidence="4 5">
    <name type="scientific">Fusibacter bizertensis</name>
    <dbReference type="NCBI Taxonomy" id="1488331"/>
    <lineage>
        <taxon>Bacteria</taxon>
        <taxon>Bacillati</taxon>
        <taxon>Bacillota</taxon>
        <taxon>Clostridia</taxon>
        <taxon>Eubacteriales</taxon>
        <taxon>Eubacteriales Family XII. Incertae Sedis</taxon>
        <taxon>Fusibacter</taxon>
    </lineage>
</organism>
<evidence type="ECO:0000313" key="5">
    <source>
        <dbReference type="Proteomes" id="UP001158045"/>
    </source>
</evidence>
<protein>
    <submittedName>
        <fullName evidence="4">Aldose epimerase family protein</fullName>
        <ecNumber evidence="4">5.1.3.-</ecNumber>
    </submittedName>
</protein>
<dbReference type="InterPro" id="IPR011013">
    <property type="entry name" value="Gal_mutarotase_sf_dom"/>
</dbReference>
<keyword evidence="3" id="KW-0119">Carbohydrate metabolism</keyword>
<dbReference type="InterPro" id="IPR008183">
    <property type="entry name" value="Aldose_1/G6P_1-epimerase"/>
</dbReference>
<gene>
    <name evidence="4" type="ORF">QE109_12470</name>
</gene>
<dbReference type="InterPro" id="IPR014718">
    <property type="entry name" value="GH-type_carb-bd"/>
</dbReference>
<dbReference type="Pfam" id="PF01263">
    <property type="entry name" value="Aldose_epim"/>
    <property type="match status" value="1"/>
</dbReference>
<dbReference type="SUPFAM" id="SSF74650">
    <property type="entry name" value="Galactose mutarotase-like"/>
    <property type="match status" value="1"/>
</dbReference>
<keyword evidence="5" id="KW-1185">Reference proteome</keyword>